<evidence type="ECO:0000256" key="1">
    <source>
        <dbReference type="SAM" id="MobiDB-lite"/>
    </source>
</evidence>
<dbReference type="OrthoDB" id="2438787at2759"/>
<feature type="region of interest" description="Disordered" evidence="1">
    <location>
        <begin position="1"/>
        <end position="22"/>
    </location>
</feature>
<dbReference type="AlphaFoldDB" id="A0A8H3KXN0"/>
<gene>
    <name evidence="2" type="ORF">RCL2_000316400</name>
</gene>
<sequence length="177" mass="20960">MNESKNPISFLPKKPISKPDQKSKEIQIHDKLNNMETHLVLSYHKVPYDVKKKFLFIIKTCGKNQLEVLTKKRKVEYQQSIIKYIKSNTIELFKKQICNHIVAKFFIYYGVAFYFVKHPFFIDMVKSLCLGYDTPCTITLSKNFLYEELANIIIDQCIELKRTKNLILDNKNKKIIF</sequence>
<evidence type="ECO:0000313" key="2">
    <source>
        <dbReference type="EMBL" id="GES75750.1"/>
    </source>
</evidence>
<proteinExistence type="predicted"/>
<evidence type="ECO:0000313" key="3">
    <source>
        <dbReference type="Proteomes" id="UP000615446"/>
    </source>
</evidence>
<accession>A0A8H3KXN0</accession>
<reference evidence="2" key="1">
    <citation type="submission" date="2019-10" db="EMBL/GenBank/DDBJ databases">
        <title>Conservation and host-specific expression of non-tandemly repeated heterogenous ribosome RNA gene in arbuscular mycorrhizal fungi.</title>
        <authorList>
            <person name="Maeda T."/>
            <person name="Kobayashi Y."/>
            <person name="Nakagawa T."/>
            <person name="Ezawa T."/>
            <person name="Yamaguchi K."/>
            <person name="Bino T."/>
            <person name="Nishimoto Y."/>
            <person name="Shigenobu S."/>
            <person name="Kawaguchi M."/>
        </authorList>
    </citation>
    <scope>NUCLEOTIDE SEQUENCE</scope>
    <source>
        <strain evidence="2">HR1</strain>
    </source>
</reference>
<protein>
    <submittedName>
        <fullName evidence="2">Ribonuclease H-like domain-containing protein</fullName>
    </submittedName>
</protein>
<comment type="caution">
    <text evidence="2">The sequence shown here is derived from an EMBL/GenBank/DDBJ whole genome shotgun (WGS) entry which is preliminary data.</text>
</comment>
<dbReference type="Proteomes" id="UP000615446">
    <property type="component" value="Unassembled WGS sequence"/>
</dbReference>
<organism evidence="2 3">
    <name type="scientific">Rhizophagus clarus</name>
    <dbReference type="NCBI Taxonomy" id="94130"/>
    <lineage>
        <taxon>Eukaryota</taxon>
        <taxon>Fungi</taxon>
        <taxon>Fungi incertae sedis</taxon>
        <taxon>Mucoromycota</taxon>
        <taxon>Glomeromycotina</taxon>
        <taxon>Glomeromycetes</taxon>
        <taxon>Glomerales</taxon>
        <taxon>Glomeraceae</taxon>
        <taxon>Rhizophagus</taxon>
    </lineage>
</organism>
<dbReference type="EMBL" id="BLAL01000017">
    <property type="protein sequence ID" value="GES75750.1"/>
    <property type="molecule type" value="Genomic_DNA"/>
</dbReference>
<name>A0A8H3KXN0_9GLOM</name>